<accession>A0A024VXC1</accession>
<feature type="domain" description="Duffy-binding-like" evidence="4">
    <location>
        <begin position="390"/>
        <end position="528"/>
    </location>
</feature>
<organism evidence="5 6">
    <name type="scientific">Plasmodium falciparum Tanzania</name>
    <name type="common">2000708</name>
    <dbReference type="NCBI Taxonomy" id="1036725"/>
    <lineage>
        <taxon>Eukaryota</taxon>
        <taxon>Sar</taxon>
        <taxon>Alveolata</taxon>
        <taxon>Apicomplexa</taxon>
        <taxon>Aconoidasida</taxon>
        <taxon>Haemosporida</taxon>
        <taxon>Plasmodiidae</taxon>
        <taxon>Plasmodium</taxon>
        <taxon>Plasmodium (Laverania)</taxon>
    </lineage>
</organism>
<dbReference type="Pfam" id="PF22672">
    <property type="entry name" value="DBL_C"/>
    <property type="match status" value="1"/>
</dbReference>
<feature type="region of interest" description="Disordered" evidence="1">
    <location>
        <begin position="128"/>
        <end position="152"/>
    </location>
</feature>
<feature type="region of interest" description="Disordered" evidence="1">
    <location>
        <begin position="207"/>
        <end position="231"/>
    </location>
</feature>
<dbReference type="Pfam" id="PF05424">
    <property type="entry name" value="Duffy_binding"/>
    <property type="match status" value="1"/>
</dbReference>
<feature type="compositionally biased region" description="Acidic residues" evidence="1">
    <location>
        <begin position="1"/>
        <end position="16"/>
    </location>
</feature>
<dbReference type="FunFam" id="1.20.58.830:FF:000002">
    <property type="entry name" value="Erythrocyte membrane protein 1, PfEMP1"/>
    <property type="match status" value="1"/>
</dbReference>
<feature type="compositionally biased region" description="Low complexity" evidence="1">
    <location>
        <begin position="136"/>
        <end position="147"/>
    </location>
</feature>
<dbReference type="Pfam" id="PF03011">
    <property type="entry name" value="PFEMP"/>
    <property type="match status" value="1"/>
</dbReference>
<evidence type="ECO:0000259" key="2">
    <source>
        <dbReference type="Pfam" id="PF03011"/>
    </source>
</evidence>
<dbReference type="InterPro" id="IPR004258">
    <property type="entry name" value="DBL"/>
</dbReference>
<proteinExistence type="predicted"/>
<dbReference type="Gene3D" id="1.20.1310.20">
    <property type="entry name" value="Duffy-antigen binding domain"/>
    <property type="match status" value="1"/>
</dbReference>
<feature type="region of interest" description="Disordered" evidence="1">
    <location>
        <begin position="1"/>
        <end position="51"/>
    </location>
</feature>
<feature type="compositionally biased region" description="Polar residues" evidence="1">
    <location>
        <begin position="349"/>
        <end position="375"/>
    </location>
</feature>
<dbReference type="SUPFAM" id="SSF140924">
    <property type="entry name" value="Duffy binding domain-like"/>
    <property type="match status" value="2"/>
</dbReference>
<dbReference type="GO" id="GO:0016020">
    <property type="term" value="C:membrane"/>
    <property type="evidence" value="ECO:0007669"/>
    <property type="project" value="InterPro"/>
</dbReference>
<feature type="non-terminal residue" evidence="5">
    <location>
        <position position="1"/>
    </location>
</feature>
<sequence length="613" mass="68656">EEEEEEDEEEEEEGAGDEDHGRDDQDDGSDKGDTGPEEGSPPKEATTTPTVDVCSIVSQLFESTDKTNLTKACGQKYDGKYYGWKCVTPSGVSTTTGESSGATTGGSGSICVPPRRRKLYVGKLEQWANNSGSNTQDSGQAAQGDGQKTPSGEKLRDAFIESAAVETFFLWHRYKKIKEKEIEEKRKRENEALGLPFTSAAGDMQAVTSGAAAQAPQPVSNSDDPQTSLQSGKIPTDFLRLMFYTLGDYRDICIGDEKVIEVLKASSDKNIDKIEQKIKSVIENSGTTTSTPPGKPSENPRVKWWEENGEHIWNGMICALTYTDSGEKPTQIDDTGKLLEKLKKENGYNNVTLDDTSGTGPKSTQSQASGENTPLSKFVERPPYFRYLEEWGQNFCKERKKRLELVRKGCREKDNGDPTYCSGDGHDCTKNGKLKHKDISADLDCRDCYKQCRKYKNWIDIKFEEYHKQEKKYEGELQKVITSSNNGGGDNKEFCTEIQKHSSAANFLEALKHCKNDQNSENKEGYYILKQKKIIDKCTENGGKTCNGQPKNDCACVKKWVEQKSTQWGKIQERFIQQYKYEGDEYYYVRSFLEGLIPQITDVNAKGNVIKLS</sequence>
<evidence type="ECO:0000259" key="3">
    <source>
        <dbReference type="Pfam" id="PF05424"/>
    </source>
</evidence>
<feature type="compositionally biased region" description="Polar residues" evidence="1">
    <location>
        <begin position="217"/>
        <end position="231"/>
    </location>
</feature>
<dbReference type="InterPro" id="IPR054595">
    <property type="entry name" value="DBL_C"/>
</dbReference>
<feature type="non-terminal residue" evidence="5">
    <location>
        <position position="613"/>
    </location>
</feature>
<feature type="domain" description="Duffy-antigen binding" evidence="3">
    <location>
        <begin position="110"/>
        <end position="349"/>
    </location>
</feature>
<dbReference type="InterPro" id="IPR042202">
    <property type="entry name" value="Duffy-ag-bd_sf"/>
</dbReference>
<feature type="domain" description="Duffy-binding-like" evidence="2">
    <location>
        <begin position="531"/>
        <end position="609"/>
    </location>
</feature>
<reference evidence="5 6" key="2">
    <citation type="submission" date="2013-02" db="EMBL/GenBank/DDBJ databases">
        <title>The Genome Sequence of Plasmodium falciparum Tanzania (2000708).</title>
        <authorList>
            <consortium name="The Broad Institute Genome Sequencing Platform"/>
            <consortium name="The Broad Institute Genome Sequencing Center for Infectious Disease"/>
            <person name="Neafsey D."/>
            <person name="Cheeseman I."/>
            <person name="Volkman S."/>
            <person name="Adams J."/>
            <person name="Walker B."/>
            <person name="Young S.K."/>
            <person name="Zeng Q."/>
            <person name="Gargeya S."/>
            <person name="Fitzgerald M."/>
            <person name="Haas B."/>
            <person name="Abouelleil A."/>
            <person name="Alvarado L."/>
            <person name="Arachchi H.M."/>
            <person name="Berlin A.M."/>
            <person name="Chapman S.B."/>
            <person name="Dewar J."/>
            <person name="Goldberg J."/>
            <person name="Griggs A."/>
            <person name="Gujja S."/>
            <person name="Hansen M."/>
            <person name="Howarth C."/>
            <person name="Imamovic A."/>
            <person name="Larimer J."/>
            <person name="McCowan C."/>
            <person name="Murphy C."/>
            <person name="Neiman D."/>
            <person name="Pearson M."/>
            <person name="Priest M."/>
            <person name="Roberts A."/>
            <person name="Saif S."/>
            <person name="Shea T."/>
            <person name="Sisk P."/>
            <person name="Sykes S."/>
            <person name="Wortman J."/>
            <person name="Nusbaum C."/>
            <person name="Birren B."/>
        </authorList>
    </citation>
    <scope>NUCLEOTIDE SEQUENCE [LARGE SCALE GENOMIC DNA]</scope>
    <source>
        <strain evidence="6">Tanzania (2000708)</strain>
    </source>
</reference>
<dbReference type="InterPro" id="IPR008602">
    <property type="entry name" value="Duffy-antigen-binding"/>
</dbReference>
<dbReference type="GO" id="GO:0046789">
    <property type="term" value="F:host cell surface receptor binding"/>
    <property type="evidence" value="ECO:0007669"/>
    <property type="project" value="InterPro"/>
</dbReference>
<dbReference type="EMBL" id="KI926870">
    <property type="protein sequence ID" value="ETW33107.1"/>
    <property type="molecule type" value="Genomic_DNA"/>
</dbReference>
<dbReference type="Gene3D" id="1.20.58.830">
    <property type="match status" value="1"/>
</dbReference>
<evidence type="ECO:0000313" key="5">
    <source>
        <dbReference type="EMBL" id="ETW33107.1"/>
    </source>
</evidence>
<reference evidence="5 6" key="1">
    <citation type="submission" date="2013-02" db="EMBL/GenBank/DDBJ databases">
        <title>The Genome Annotation of Plasmodium falciparum Tanzania (2000708).</title>
        <authorList>
            <consortium name="The Broad Institute Genome Sequencing Platform"/>
            <consortium name="The Broad Institute Genome Sequencing Center for Infectious Disease"/>
            <person name="Neafsey D."/>
            <person name="Hoffman S."/>
            <person name="Volkman S."/>
            <person name="Rosenthal P."/>
            <person name="Walker B."/>
            <person name="Young S.K."/>
            <person name="Zeng Q."/>
            <person name="Gargeya S."/>
            <person name="Fitzgerald M."/>
            <person name="Haas B."/>
            <person name="Abouelleil A."/>
            <person name="Allen A.W."/>
            <person name="Alvarado L."/>
            <person name="Arachchi H.M."/>
            <person name="Berlin A.M."/>
            <person name="Chapman S.B."/>
            <person name="Gainer-Dewar J."/>
            <person name="Goldberg J."/>
            <person name="Griggs A."/>
            <person name="Gujja S."/>
            <person name="Hansen M."/>
            <person name="Howarth C."/>
            <person name="Imamovic A."/>
            <person name="Ireland A."/>
            <person name="Larimer J."/>
            <person name="McCowan C."/>
            <person name="Murphy C."/>
            <person name="Pearson M."/>
            <person name="Poon T.W."/>
            <person name="Priest M."/>
            <person name="Roberts A."/>
            <person name="Saif S."/>
            <person name="Shea T."/>
            <person name="Sisk P."/>
            <person name="Sykes S."/>
            <person name="Wortman J."/>
            <person name="Nusbaum C."/>
            <person name="Birren B."/>
        </authorList>
    </citation>
    <scope>NUCLEOTIDE SEQUENCE [LARGE SCALE GENOMIC DNA]</scope>
    <source>
        <strain evidence="6">Tanzania (2000708)</strain>
    </source>
</reference>
<feature type="compositionally biased region" description="Low complexity" evidence="1">
    <location>
        <begin position="91"/>
        <end position="102"/>
    </location>
</feature>
<evidence type="ECO:0000313" key="6">
    <source>
        <dbReference type="Proteomes" id="UP000030708"/>
    </source>
</evidence>
<dbReference type="AlphaFoldDB" id="A0A024VXC1"/>
<evidence type="ECO:0000256" key="1">
    <source>
        <dbReference type="SAM" id="MobiDB-lite"/>
    </source>
</evidence>
<protein>
    <submittedName>
        <fullName evidence="5">Uncharacterized protein</fullName>
    </submittedName>
</protein>
<feature type="region of interest" description="Disordered" evidence="1">
    <location>
        <begin position="349"/>
        <end position="377"/>
    </location>
</feature>
<dbReference type="Gene3D" id="1.20.58.1930">
    <property type="match status" value="1"/>
</dbReference>
<feature type="region of interest" description="Disordered" evidence="1">
    <location>
        <begin position="91"/>
        <end position="110"/>
    </location>
</feature>
<feature type="compositionally biased region" description="Basic and acidic residues" evidence="1">
    <location>
        <begin position="17"/>
        <end position="34"/>
    </location>
</feature>
<name>A0A024VXC1_PLAFA</name>
<gene>
    <name evidence="5" type="ORF">PFTANZ_06174</name>
</gene>
<feature type="region of interest" description="Disordered" evidence="1">
    <location>
        <begin position="282"/>
        <end position="301"/>
    </location>
</feature>
<evidence type="ECO:0000259" key="4">
    <source>
        <dbReference type="Pfam" id="PF22672"/>
    </source>
</evidence>
<dbReference type="Proteomes" id="UP000030708">
    <property type="component" value="Unassembled WGS sequence"/>
</dbReference>